<name>A0A3S8U1N1_9RHOB</name>
<organism evidence="1 2">
    <name type="scientific">Tabrizicola piscis</name>
    <dbReference type="NCBI Taxonomy" id="2494374"/>
    <lineage>
        <taxon>Bacteria</taxon>
        <taxon>Pseudomonadati</taxon>
        <taxon>Pseudomonadota</taxon>
        <taxon>Alphaproteobacteria</taxon>
        <taxon>Rhodobacterales</taxon>
        <taxon>Paracoccaceae</taxon>
        <taxon>Tabrizicola</taxon>
    </lineage>
</organism>
<dbReference type="EMBL" id="CP034328">
    <property type="protein sequence ID" value="AZL57511.1"/>
    <property type="molecule type" value="Genomic_DNA"/>
</dbReference>
<dbReference type="InterPro" id="IPR052025">
    <property type="entry name" value="Xyloglucanase_GH74"/>
</dbReference>
<dbReference type="InterPro" id="IPR015943">
    <property type="entry name" value="WD40/YVTN_repeat-like_dom_sf"/>
</dbReference>
<dbReference type="Gene3D" id="2.130.10.10">
    <property type="entry name" value="YVTN repeat-like/Quinoprotein amine dehydrogenase"/>
    <property type="match status" value="1"/>
</dbReference>
<keyword evidence="2" id="KW-1185">Reference proteome</keyword>
<dbReference type="KEGG" id="taw:EI545_00815"/>
<dbReference type="OrthoDB" id="9764804at2"/>
<dbReference type="SUPFAM" id="SSF110296">
    <property type="entry name" value="Oligoxyloglucan reducing end-specific cellobiohydrolase"/>
    <property type="match status" value="1"/>
</dbReference>
<evidence type="ECO:0000313" key="2">
    <source>
        <dbReference type="Proteomes" id="UP000282002"/>
    </source>
</evidence>
<dbReference type="AlphaFoldDB" id="A0A3S8U1N1"/>
<protein>
    <submittedName>
        <fullName evidence="1">Exo-alpha-sialidase</fullName>
    </submittedName>
</protein>
<gene>
    <name evidence="1" type="ORF">EI545_00815</name>
</gene>
<dbReference type="GO" id="GO:0010411">
    <property type="term" value="P:xyloglucan metabolic process"/>
    <property type="evidence" value="ECO:0007669"/>
    <property type="project" value="TreeGrafter"/>
</dbReference>
<proteinExistence type="predicted"/>
<accession>A0A3S8U1N1</accession>
<evidence type="ECO:0000313" key="1">
    <source>
        <dbReference type="EMBL" id="AZL57511.1"/>
    </source>
</evidence>
<dbReference type="Proteomes" id="UP000282002">
    <property type="component" value="Chromosome"/>
</dbReference>
<reference evidence="1 2" key="1">
    <citation type="submission" date="2018-12" db="EMBL/GenBank/DDBJ databases">
        <title>Complete genome sequencing of Tabrizicola sp. K13M18.</title>
        <authorList>
            <person name="Bae J.-W."/>
        </authorList>
    </citation>
    <scope>NUCLEOTIDE SEQUENCE [LARGE SCALE GENOMIC DNA]</scope>
    <source>
        <strain evidence="1 2">K13M18</strain>
    </source>
</reference>
<sequence>MGETREGAMEILVGTTKGLFVLDGGRVAGPYCEGWPINHAVGRGGDIWAAGGGKWEGAGVWRRVGGDWALSQGPFPGAEQLWSVCLDGGRVLAGSKPAYLFESLDGGASWQRLDALTDQPGADQWQPGAAGLTLHTILCDGRGGVWVGISAAGVFESRDGGKSWAMRNRRGNRAGPAGALARVWEGEEFRREDEIFSCVHNLAFGAAEGLIYMQNHQGVYRSRDAGAVWEEVTEGLPSTFGFPVAAHPSKPGTFWVFPLNGDSLGRYPVDGRALVWKTTDGGESWAGKGKGLPERDCFFTVLRQGMAASADGVAFGTNSGSVFLSGDEGESWEEIARHLPTVLSVEFMR</sequence>
<dbReference type="PANTHER" id="PTHR43739">
    <property type="entry name" value="XYLOGLUCANASE (EUROFUNG)"/>
    <property type="match status" value="1"/>
</dbReference>
<dbReference type="PANTHER" id="PTHR43739:SF5">
    <property type="entry name" value="EXO-ALPHA-SIALIDASE"/>
    <property type="match status" value="1"/>
</dbReference>